<dbReference type="GO" id="GO:0016757">
    <property type="term" value="F:glycosyltransferase activity"/>
    <property type="evidence" value="ECO:0007669"/>
    <property type="project" value="UniProtKB-KW"/>
</dbReference>
<dbReference type="PANTHER" id="PTHR12526:SF630">
    <property type="entry name" value="GLYCOSYLTRANSFERASE"/>
    <property type="match status" value="1"/>
</dbReference>
<dbReference type="EMBL" id="CAAJGR010000034">
    <property type="protein sequence ID" value="VHO06550.1"/>
    <property type="molecule type" value="Genomic_DNA"/>
</dbReference>
<name>A0A486XXK8_9GAMM</name>
<keyword evidence="1" id="KW-0808">Transferase</keyword>
<keyword evidence="1" id="KW-0328">Glycosyltransferase</keyword>
<protein>
    <submittedName>
        <fullName evidence="1">Glycosyltransferase</fullName>
        <ecNumber evidence="1">2.4.1.-</ecNumber>
    </submittedName>
</protein>
<dbReference type="Gene3D" id="3.40.50.2000">
    <property type="entry name" value="Glycogen Phosphorylase B"/>
    <property type="match status" value="2"/>
</dbReference>
<dbReference type="PANTHER" id="PTHR12526">
    <property type="entry name" value="GLYCOSYLTRANSFERASE"/>
    <property type="match status" value="1"/>
</dbReference>
<dbReference type="CDD" id="cd03801">
    <property type="entry name" value="GT4_PimA-like"/>
    <property type="match status" value="1"/>
</dbReference>
<dbReference type="EC" id="2.4.1.-" evidence="1"/>
<dbReference type="Pfam" id="PF13692">
    <property type="entry name" value="Glyco_trans_1_4"/>
    <property type="match status" value="1"/>
</dbReference>
<gene>
    <name evidence="1" type="ORF">BAL341_3564</name>
</gene>
<dbReference type="SUPFAM" id="SSF53756">
    <property type="entry name" value="UDP-Glycosyltransferase/glycogen phosphorylase"/>
    <property type="match status" value="1"/>
</dbReference>
<dbReference type="AlphaFoldDB" id="A0A486XXK8"/>
<accession>A0A486XXK8</accession>
<organism evidence="1">
    <name type="scientific">Rheinheimera sp. BAL341</name>
    <dbReference type="NCBI Taxonomy" id="1708203"/>
    <lineage>
        <taxon>Bacteria</taxon>
        <taxon>Pseudomonadati</taxon>
        <taxon>Pseudomonadota</taxon>
        <taxon>Gammaproteobacteria</taxon>
        <taxon>Chromatiales</taxon>
        <taxon>Chromatiaceae</taxon>
        <taxon>Rheinheimera</taxon>
    </lineage>
</organism>
<sequence>MKKVAAFTQGCLVPSTRFRISQYEHKLRACEIELVQFDAKVSAYPPAAKWQRPWWLLQELIHRVSQLGKLKSYDVVILQREMISTLATVERFINKPIILDVDDAIFLRRNGRAARQLAQKAQHIVCGNQYLADYFRQYNAHITVIPTAVDTQRFLPSATKAETYIGWSGSSSGFHFLYAIEAALRSVLLLNPGWKLHIVADKPPTFTVLEPEQVVFEKWSPETEVQSIQKMAIGIMPLDDSAWTKGKCSYKMLLYMACGLPVVVSDVGMNAQLLKEAEIGLGTRSDNDWIQHLQQLIDDAELRNRFGIRGRQLVEEQYSLQYCTAKWLQVLDGEQFS</sequence>
<reference evidence="1" key="1">
    <citation type="submission" date="2019-04" db="EMBL/GenBank/DDBJ databases">
        <authorList>
            <person name="Brambilla D."/>
        </authorList>
    </citation>
    <scope>NUCLEOTIDE SEQUENCE</scope>
    <source>
        <strain evidence="1">BAL1</strain>
    </source>
</reference>
<proteinExistence type="predicted"/>
<evidence type="ECO:0000313" key="1">
    <source>
        <dbReference type="EMBL" id="VHO06550.1"/>
    </source>
</evidence>